<dbReference type="EMBL" id="JAMKOV010000006">
    <property type="protein sequence ID" value="KAI8039008.1"/>
    <property type="molecule type" value="Genomic_DNA"/>
</dbReference>
<organism evidence="1 2">
    <name type="scientific">Drosophila gunungcola</name>
    <name type="common">fruit fly</name>
    <dbReference type="NCBI Taxonomy" id="103775"/>
    <lineage>
        <taxon>Eukaryota</taxon>
        <taxon>Metazoa</taxon>
        <taxon>Ecdysozoa</taxon>
        <taxon>Arthropoda</taxon>
        <taxon>Hexapoda</taxon>
        <taxon>Insecta</taxon>
        <taxon>Pterygota</taxon>
        <taxon>Neoptera</taxon>
        <taxon>Endopterygota</taxon>
        <taxon>Diptera</taxon>
        <taxon>Brachycera</taxon>
        <taxon>Muscomorpha</taxon>
        <taxon>Ephydroidea</taxon>
        <taxon>Drosophilidae</taxon>
        <taxon>Drosophila</taxon>
        <taxon>Sophophora</taxon>
    </lineage>
</organism>
<name>A0A9P9YLY1_9MUSC</name>
<evidence type="ECO:0000313" key="1">
    <source>
        <dbReference type="EMBL" id="KAI8039008.1"/>
    </source>
</evidence>
<proteinExistence type="predicted"/>
<protein>
    <submittedName>
        <fullName evidence="1">Uncharacterized protein</fullName>
    </submittedName>
</protein>
<comment type="caution">
    <text evidence="1">The sequence shown here is derived from an EMBL/GenBank/DDBJ whole genome shotgun (WGS) entry which is preliminary data.</text>
</comment>
<accession>A0A9P9YLY1</accession>
<dbReference type="AlphaFoldDB" id="A0A9P9YLY1"/>
<sequence length="28" mass="3529">MQVFRGLSHKTLKIFHLEFGWRKEKLWI</sequence>
<reference evidence="1" key="1">
    <citation type="journal article" date="2023" name="Genome Biol. Evol.">
        <title>Long-read-based Genome Assembly of Drosophila gunungcola Reveals Fewer Chemosensory Genes in Flower-breeding Species.</title>
        <authorList>
            <person name="Negi A."/>
            <person name="Liao B.Y."/>
            <person name="Yeh S.D."/>
        </authorList>
    </citation>
    <scope>NUCLEOTIDE SEQUENCE</scope>
    <source>
        <strain evidence="1">Sukarami</strain>
    </source>
</reference>
<evidence type="ECO:0000313" key="2">
    <source>
        <dbReference type="Proteomes" id="UP001059596"/>
    </source>
</evidence>
<dbReference type="Proteomes" id="UP001059596">
    <property type="component" value="Unassembled WGS sequence"/>
</dbReference>
<keyword evidence="2" id="KW-1185">Reference proteome</keyword>
<gene>
    <name evidence="1" type="ORF">M5D96_007718</name>
</gene>